<dbReference type="Pfam" id="PF09734">
    <property type="entry name" value="Tau95"/>
    <property type="match status" value="1"/>
</dbReference>
<dbReference type="Gene3D" id="2.60.40.150">
    <property type="entry name" value="C2 domain"/>
    <property type="match status" value="1"/>
</dbReference>
<dbReference type="PANTHER" id="PTHR24351">
    <property type="entry name" value="RIBOSOMAL PROTEIN S6 KINASE"/>
    <property type="match status" value="1"/>
</dbReference>
<dbReference type="GO" id="GO:0005524">
    <property type="term" value="F:ATP binding"/>
    <property type="evidence" value="ECO:0007669"/>
    <property type="project" value="UniProtKB-UniRule"/>
</dbReference>
<reference evidence="12 13" key="1">
    <citation type="submission" date="2019-03" db="EMBL/GenBank/DDBJ databases">
        <title>Sequencing 23 genomes of Wallemia ichthyophaga.</title>
        <authorList>
            <person name="Gostincar C."/>
        </authorList>
    </citation>
    <scope>NUCLEOTIDE SEQUENCE [LARGE SCALE GENOMIC DNA]</scope>
    <source>
        <strain evidence="12 13">EXF-8621</strain>
    </source>
</reference>
<evidence type="ECO:0000256" key="4">
    <source>
        <dbReference type="ARBA" id="ARBA00022741"/>
    </source>
</evidence>
<feature type="domain" description="Protein kinase" evidence="10">
    <location>
        <begin position="829"/>
        <end position="1088"/>
    </location>
</feature>
<keyword evidence="4 7" id="KW-0547">Nucleotide-binding</keyword>
<feature type="compositionally biased region" description="Acidic residues" evidence="8">
    <location>
        <begin position="1248"/>
        <end position="1258"/>
    </location>
</feature>
<dbReference type="InterPro" id="IPR019136">
    <property type="entry name" value="TF_IIIC_su-5_HTH"/>
</dbReference>
<evidence type="ECO:0000256" key="1">
    <source>
        <dbReference type="ARBA" id="ARBA00022527"/>
    </source>
</evidence>
<keyword evidence="5" id="KW-0418">Kinase</keyword>
<dbReference type="Pfam" id="PF00168">
    <property type="entry name" value="C2"/>
    <property type="match status" value="1"/>
</dbReference>
<evidence type="ECO:0000313" key="12">
    <source>
        <dbReference type="EMBL" id="TIB07439.1"/>
    </source>
</evidence>
<keyword evidence="6 7" id="KW-0067">ATP-binding</keyword>
<dbReference type="PROSITE" id="PS50011">
    <property type="entry name" value="PROTEIN_KINASE_DOM"/>
    <property type="match status" value="1"/>
</dbReference>
<dbReference type="InterPro" id="IPR011009">
    <property type="entry name" value="Kinase-like_dom_sf"/>
</dbReference>
<protein>
    <recommendedName>
        <fullName evidence="14">Serine/threonine-protein kinase SCH9</fullName>
    </recommendedName>
</protein>
<feature type="binding site" evidence="7">
    <location>
        <position position="868"/>
    </location>
    <ligand>
        <name>ATP</name>
        <dbReference type="ChEBI" id="CHEBI:30616"/>
    </ligand>
</feature>
<evidence type="ECO:0000313" key="13">
    <source>
        <dbReference type="Proteomes" id="UP000306954"/>
    </source>
</evidence>
<dbReference type="GO" id="GO:0004674">
    <property type="term" value="F:protein serine/threonine kinase activity"/>
    <property type="evidence" value="ECO:0007669"/>
    <property type="project" value="UniProtKB-KW"/>
</dbReference>
<feature type="compositionally biased region" description="Basic and acidic residues" evidence="8">
    <location>
        <begin position="552"/>
        <end position="561"/>
    </location>
</feature>
<evidence type="ECO:0000256" key="3">
    <source>
        <dbReference type="ARBA" id="ARBA00022679"/>
    </source>
</evidence>
<name>A0A4T0GXZ6_WALIC</name>
<dbReference type="InterPro" id="IPR000961">
    <property type="entry name" value="AGC-kinase_C"/>
</dbReference>
<feature type="compositionally biased region" description="Polar residues" evidence="8">
    <location>
        <begin position="520"/>
        <end position="531"/>
    </location>
</feature>
<dbReference type="PROSITE" id="PS50004">
    <property type="entry name" value="C2"/>
    <property type="match status" value="1"/>
</dbReference>
<proteinExistence type="predicted"/>
<evidence type="ECO:0000259" key="10">
    <source>
        <dbReference type="PROSITE" id="PS50011"/>
    </source>
</evidence>
<evidence type="ECO:0000256" key="5">
    <source>
        <dbReference type="ARBA" id="ARBA00022777"/>
    </source>
</evidence>
<dbReference type="CDD" id="cd11651">
    <property type="entry name" value="YPK1_N_like"/>
    <property type="match status" value="1"/>
</dbReference>
<dbReference type="SUPFAM" id="SSF56112">
    <property type="entry name" value="Protein kinase-like (PK-like)"/>
    <property type="match status" value="1"/>
</dbReference>
<dbReference type="PROSITE" id="PS00108">
    <property type="entry name" value="PROTEIN_KINASE_ST"/>
    <property type="match status" value="1"/>
</dbReference>
<dbReference type="Proteomes" id="UP000306954">
    <property type="component" value="Unassembled WGS sequence"/>
</dbReference>
<dbReference type="PROSITE" id="PS51285">
    <property type="entry name" value="AGC_KINASE_CTER"/>
    <property type="match status" value="1"/>
</dbReference>
<dbReference type="InterPro" id="IPR042536">
    <property type="entry name" value="TFIIIC_tauA_Sfc1"/>
</dbReference>
<feature type="region of interest" description="Disordered" evidence="8">
    <location>
        <begin position="513"/>
        <end position="602"/>
    </location>
</feature>
<accession>A0A4T0GXZ6</accession>
<dbReference type="SMART" id="SM00133">
    <property type="entry name" value="S_TK_X"/>
    <property type="match status" value="1"/>
</dbReference>
<feature type="compositionally biased region" description="Polar residues" evidence="8">
    <location>
        <begin position="666"/>
        <end position="688"/>
    </location>
</feature>
<feature type="compositionally biased region" description="Basic and acidic residues" evidence="8">
    <location>
        <begin position="1169"/>
        <end position="1202"/>
    </location>
</feature>
<keyword evidence="2" id="KW-0597">Phosphoprotein</keyword>
<evidence type="ECO:0000256" key="6">
    <source>
        <dbReference type="ARBA" id="ARBA00022840"/>
    </source>
</evidence>
<sequence length="1258" mass="142258">MTLTQLEAIELFGSVSEEEKLQYLSIFGGVDIIKDAFDKRLPLCLDISVNSSITATYSESNNYALRIRRRRKMIEGQWHYQFKAEIIGSIPVTAKFREIADFTSHLPQKDYLDNINERVFSDNLNESIHALRNIQLPKNGDQIEFLESRVKGNRLRKARGENIEGLNSQPIGLIQPPKFYRAQTFNNYLYQSRYNPEKTTGVNKATGQTYERLISKNRAKVDSGDTITWDQYPAPSAPVKEASEFIDTYPRKDVLQRLENLFKERPAWSRASLLNQFSPQDSRFLLNHKISMAAYSYTFQSGPFADVMCRINWDPRLDSANRIYQRIQTRLVGVRDRKHRQTFTSRASTGNSGKANSVPQSTPGTTAPETSQMKEPSAESHKFDGKNVTDAANFQLCDVTDEDCHKLIHDEQGHIENFDSNTGFYTEEQLNLIRRVIKRKMTVLKEENRQLTQEELDQLLIPGGVHDDSDEEQTTQTPAASKSTREKAHNLRQSILSTSITLNIRQSSMEQIKTPAAPTTHLTSSKSNAEDSATPKPRSANSRQEPNPFETTIKERREKEISQQNTVPHLSSSTTATSATTSGASTPLTNTKPPFKSQSSKDVLGSKGLLTVKVMEARRLAVVDSTKAHSYVVVSFENNEFVSREPIGATEGVARGFPKKLESTLKRTPSSGARTPTTPDPTNKSSPPVTGVLGQNGDSPVWKHQVTFDVSREDSPLEIAVYDRDRSAPNVAATLSPSNQTADESLANLTIDPQPGEDDSVVHYLGYEGEKYVGSKEIRPHLAPGAEIDHWYELSRFGDDGKEITTGEIRLQILYERFANKHSLIPKDFEFLRLIGRGTFGRVFQVRKKDTKRIYAMKVLSKKEIIAKKEVAHTIGERKILQVSLECPFLVGLKFSFQTEKELYFVTDYKSGGELFWHLQREGRFSEERARFYIAELVLALEHLHKYDIVYRDLKPENILLDATGHVALCDFGLSKPDLPADQLTSTFCGTTEYLAPEVLLNDDGYSMLVDFWSLGVLLFEMCCGWSPFYAEDTQQMYKNICFGKIRFPKGVIGDEGKQFVKGLLNRNPEHRMGSKRDAAELKEDPFFKSIDWNALANRQVTPPFKPLVESDESVANFDTEFTGADIREHGVPWDDDVAAPDRVDVDGNEEVFKPALGSGHGTPSGQHVNRESRESNKEPRKSFDKQTERPHVSDDRPKIDENPIPNENNRTHDTFRGFTYTGEREGEWASLEQRRKAKKENVSEEFALSDDEEIDDS</sequence>
<dbReference type="Pfam" id="PF00069">
    <property type="entry name" value="Pkinase"/>
    <property type="match status" value="1"/>
</dbReference>
<feature type="compositionally biased region" description="Low complexity" evidence="8">
    <location>
        <begin position="571"/>
        <end position="586"/>
    </location>
</feature>
<feature type="region of interest" description="Disordered" evidence="8">
    <location>
        <begin position="658"/>
        <end position="698"/>
    </location>
</feature>
<keyword evidence="1" id="KW-0723">Serine/threonine-protein kinase</keyword>
<dbReference type="Gene3D" id="1.10.510.10">
    <property type="entry name" value="Transferase(Phosphotransferase) domain 1"/>
    <property type="match status" value="1"/>
</dbReference>
<dbReference type="EMBL" id="SPOF01000095">
    <property type="protein sequence ID" value="TIB07439.1"/>
    <property type="molecule type" value="Genomic_DNA"/>
</dbReference>
<evidence type="ECO:0000256" key="2">
    <source>
        <dbReference type="ARBA" id="ARBA00022553"/>
    </source>
</evidence>
<evidence type="ECO:0000259" key="9">
    <source>
        <dbReference type="PROSITE" id="PS50004"/>
    </source>
</evidence>
<organism evidence="12 13">
    <name type="scientific">Wallemia ichthyophaga</name>
    <dbReference type="NCBI Taxonomy" id="245174"/>
    <lineage>
        <taxon>Eukaryota</taxon>
        <taxon>Fungi</taxon>
        <taxon>Dikarya</taxon>
        <taxon>Basidiomycota</taxon>
        <taxon>Wallemiomycotina</taxon>
        <taxon>Wallemiomycetes</taxon>
        <taxon>Wallemiales</taxon>
        <taxon>Wallemiaceae</taxon>
        <taxon>Wallemia</taxon>
    </lineage>
</organism>
<dbReference type="InterPro" id="IPR000719">
    <property type="entry name" value="Prot_kinase_dom"/>
</dbReference>
<feature type="domain" description="C2" evidence="9">
    <location>
        <begin position="589"/>
        <end position="760"/>
    </location>
</feature>
<feature type="domain" description="AGC-kinase C-terminal" evidence="11">
    <location>
        <begin position="1089"/>
        <end position="1231"/>
    </location>
</feature>
<dbReference type="InterPro" id="IPR035892">
    <property type="entry name" value="C2_domain_sf"/>
</dbReference>
<dbReference type="InterPro" id="IPR000008">
    <property type="entry name" value="C2_dom"/>
</dbReference>
<dbReference type="SMART" id="SM00239">
    <property type="entry name" value="C2"/>
    <property type="match status" value="1"/>
</dbReference>
<gene>
    <name evidence="12" type="ORF">E3P90_04073</name>
</gene>
<evidence type="ECO:0008006" key="14">
    <source>
        <dbReference type="Google" id="ProtNLM"/>
    </source>
</evidence>
<feature type="region of interest" description="Disordered" evidence="8">
    <location>
        <begin position="1152"/>
        <end position="1258"/>
    </location>
</feature>
<comment type="caution">
    <text evidence="12">The sequence shown here is derived from an EMBL/GenBank/DDBJ whole genome shotgun (WGS) entry which is preliminary data.</text>
</comment>
<dbReference type="Gene3D" id="3.30.200.160">
    <property type="entry name" value="TFIIIC, subcomplex tauA, subunit Sfc1, barrel domain"/>
    <property type="match status" value="1"/>
</dbReference>
<dbReference type="SUPFAM" id="SSF49562">
    <property type="entry name" value="C2 domain (Calcium/lipid-binding domain, CaLB)"/>
    <property type="match status" value="1"/>
</dbReference>
<dbReference type="FunFam" id="1.10.510.10:FF:000008">
    <property type="entry name" value="Non-specific serine/threonine protein kinase"/>
    <property type="match status" value="1"/>
</dbReference>
<dbReference type="AlphaFoldDB" id="A0A4T0GXZ6"/>
<evidence type="ECO:0000259" key="11">
    <source>
        <dbReference type="PROSITE" id="PS51285"/>
    </source>
</evidence>
<evidence type="ECO:0000256" key="8">
    <source>
        <dbReference type="SAM" id="MobiDB-lite"/>
    </source>
</evidence>
<dbReference type="SMART" id="SM00220">
    <property type="entry name" value="S_TKc"/>
    <property type="match status" value="1"/>
</dbReference>
<feature type="region of interest" description="Disordered" evidence="8">
    <location>
        <begin position="335"/>
        <end position="384"/>
    </location>
</feature>
<keyword evidence="3" id="KW-0808">Transferase</keyword>
<feature type="compositionally biased region" description="Polar residues" evidence="8">
    <location>
        <begin position="587"/>
        <end position="601"/>
    </location>
</feature>
<evidence type="ECO:0000256" key="7">
    <source>
        <dbReference type="PROSITE-ProRule" id="PRU10141"/>
    </source>
</evidence>
<feature type="region of interest" description="Disordered" evidence="8">
    <location>
        <begin position="462"/>
        <end position="492"/>
    </location>
</feature>
<feature type="compositionally biased region" description="Polar residues" evidence="8">
    <location>
        <begin position="342"/>
        <end position="374"/>
    </location>
</feature>
<dbReference type="PROSITE" id="PS00107">
    <property type="entry name" value="PROTEIN_KINASE_ATP"/>
    <property type="match status" value="1"/>
</dbReference>
<dbReference type="InterPro" id="IPR017441">
    <property type="entry name" value="Protein_kinase_ATP_BS"/>
</dbReference>
<dbReference type="Gene3D" id="3.30.200.20">
    <property type="entry name" value="Phosphorylase Kinase, domain 1"/>
    <property type="match status" value="1"/>
</dbReference>
<dbReference type="InterPro" id="IPR008271">
    <property type="entry name" value="Ser/Thr_kinase_AS"/>
</dbReference>